<feature type="region of interest" description="Disordered" evidence="6">
    <location>
        <begin position="150"/>
        <end position="173"/>
    </location>
</feature>
<dbReference type="OrthoDB" id="1907033at2759"/>
<dbReference type="InterPro" id="IPR033264">
    <property type="entry name" value="BZR"/>
</dbReference>
<feature type="compositionally biased region" description="Basic and acidic residues" evidence="6">
    <location>
        <begin position="55"/>
        <end position="64"/>
    </location>
</feature>
<keyword evidence="5" id="KW-1070">Brassinosteroid signaling pathway</keyword>
<comment type="caution">
    <text evidence="8">The sequence shown here is derived from an EMBL/GenBank/DDBJ whole genome shotgun (WGS) entry which is preliminary data.</text>
</comment>
<dbReference type="PANTHER" id="PTHR31506">
    <property type="entry name" value="BES1/BZR1 HOMOLOG PROTEIN 3-RELATED"/>
    <property type="match status" value="1"/>
</dbReference>
<dbReference type="Proteomes" id="UP000298416">
    <property type="component" value="Unassembled WGS sequence"/>
</dbReference>
<evidence type="ECO:0000256" key="5">
    <source>
        <dbReference type="RuleBase" id="RU369040"/>
    </source>
</evidence>
<evidence type="ECO:0000256" key="2">
    <source>
        <dbReference type="ARBA" id="ARBA00023015"/>
    </source>
</evidence>
<keyword evidence="3 5" id="KW-0238">DNA-binding</keyword>
<sequence>MHFDCLNSSNHDPFMQPKQAFHATNKSLSHNTTNTEENERLMMKEGGRSANGRSALERERTKMRERQRRSITTNIFHGLRKHGGYRLSPRADINEVLRHLAQEAGWTVDNDGTTYRSASSTSAGATSCPLCGGGGRSVAATPSCSFLGGGGECSTTASPRRVGDSGGNNLSSSGVGATDVSLLSIYMSEGAAQNADGGGGSAVFGEGQQLYLVRESRVANQNTPTGSP</sequence>
<dbReference type="Pfam" id="PF05687">
    <property type="entry name" value="BES1_N"/>
    <property type="match status" value="1"/>
</dbReference>
<dbReference type="EMBL" id="PNBA02000007">
    <property type="protein sequence ID" value="KAG6419381.1"/>
    <property type="molecule type" value="Genomic_DNA"/>
</dbReference>
<accession>A0A8X8ZWQ1</accession>
<dbReference type="GO" id="GO:0005634">
    <property type="term" value="C:nucleus"/>
    <property type="evidence" value="ECO:0007669"/>
    <property type="project" value="UniProtKB-SubCell"/>
</dbReference>
<name>A0A8X8ZWQ1_SALSN</name>
<comment type="function">
    <text evidence="5">Functions in brassinosteroid signaling. May function as transcriptional repressor.</text>
</comment>
<keyword evidence="9" id="KW-1185">Reference proteome</keyword>
<feature type="compositionally biased region" description="Basic and acidic residues" evidence="6">
    <location>
        <begin position="37"/>
        <end position="47"/>
    </location>
</feature>
<organism evidence="8">
    <name type="scientific">Salvia splendens</name>
    <name type="common">Scarlet sage</name>
    <dbReference type="NCBI Taxonomy" id="180675"/>
    <lineage>
        <taxon>Eukaryota</taxon>
        <taxon>Viridiplantae</taxon>
        <taxon>Streptophyta</taxon>
        <taxon>Embryophyta</taxon>
        <taxon>Tracheophyta</taxon>
        <taxon>Spermatophyta</taxon>
        <taxon>Magnoliopsida</taxon>
        <taxon>eudicotyledons</taxon>
        <taxon>Gunneridae</taxon>
        <taxon>Pentapetalae</taxon>
        <taxon>asterids</taxon>
        <taxon>lamiids</taxon>
        <taxon>Lamiales</taxon>
        <taxon>Lamiaceae</taxon>
        <taxon>Nepetoideae</taxon>
        <taxon>Mentheae</taxon>
        <taxon>Salviinae</taxon>
        <taxon>Salvia</taxon>
        <taxon>Salvia subgen. Calosphace</taxon>
        <taxon>core Calosphace</taxon>
    </lineage>
</organism>
<proteinExistence type="inferred from homology"/>
<protein>
    <recommendedName>
        <fullName evidence="5">Protein BZR1 homolog</fullName>
    </recommendedName>
    <alternativeName>
        <fullName evidence="5">Protein BRASSINAZOLE-RESISTANT 1 homolog</fullName>
    </alternativeName>
</protein>
<comment type="similarity">
    <text evidence="1 5">Belongs to the BZR/LAT61 family.</text>
</comment>
<evidence type="ECO:0000256" key="3">
    <source>
        <dbReference type="ARBA" id="ARBA00023125"/>
    </source>
</evidence>
<evidence type="ECO:0000313" key="9">
    <source>
        <dbReference type="Proteomes" id="UP000298416"/>
    </source>
</evidence>
<dbReference type="AlphaFoldDB" id="A0A8X8ZWQ1"/>
<evidence type="ECO:0000256" key="6">
    <source>
        <dbReference type="SAM" id="MobiDB-lite"/>
    </source>
</evidence>
<dbReference type="InterPro" id="IPR008540">
    <property type="entry name" value="BES1_N"/>
</dbReference>
<feature type="region of interest" description="Disordered" evidence="6">
    <location>
        <begin position="23"/>
        <end position="66"/>
    </location>
</feature>
<reference evidence="8" key="1">
    <citation type="submission" date="2018-01" db="EMBL/GenBank/DDBJ databases">
        <authorList>
            <person name="Mao J.F."/>
        </authorList>
    </citation>
    <scope>NUCLEOTIDE SEQUENCE</scope>
    <source>
        <strain evidence="8">Huo1</strain>
        <tissue evidence="8">Leaf</tissue>
    </source>
</reference>
<feature type="domain" description="BES1/BZR1 plant transcription factor N-terminal" evidence="7">
    <location>
        <begin position="54"/>
        <end position="123"/>
    </location>
</feature>
<evidence type="ECO:0000256" key="1">
    <source>
        <dbReference type="ARBA" id="ARBA00005909"/>
    </source>
</evidence>
<dbReference type="GO" id="GO:0006351">
    <property type="term" value="P:DNA-templated transcription"/>
    <property type="evidence" value="ECO:0007669"/>
    <property type="project" value="InterPro"/>
</dbReference>
<dbReference type="GO" id="GO:0003677">
    <property type="term" value="F:DNA binding"/>
    <property type="evidence" value="ECO:0007669"/>
    <property type="project" value="UniProtKB-UniRule"/>
</dbReference>
<dbReference type="PANTHER" id="PTHR31506:SF4">
    <property type="entry name" value="BES1_BZR1 PLANT TRANSCRIPTION FACTOR N-TERMINAL DOMAIN-CONTAINING PROTEIN"/>
    <property type="match status" value="1"/>
</dbReference>
<evidence type="ECO:0000259" key="7">
    <source>
        <dbReference type="Pfam" id="PF05687"/>
    </source>
</evidence>
<gene>
    <name evidence="8" type="ORF">SASPL_121601</name>
</gene>
<dbReference type="GO" id="GO:0009742">
    <property type="term" value="P:brassinosteroid mediated signaling pathway"/>
    <property type="evidence" value="ECO:0007669"/>
    <property type="project" value="UniProtKB-UniRule"/>
</dbReference>
<keyword evidence="2 5" id="KW-0805">Transcription regulation</keyword>
<keyword evidence="4 5" id="KW-0804">Transcription</keyword>
<dbReference type="GO" id="GO:0003700">
    <property type="term" value="F:DNA-binding transcription factor activity"/>
    <property type="evidence" value="ECO:0007669"/>
    <property type="project" value="UniProtKB-UniRule"/>
</dbReference>
<reference evidence="8" key="2">
    <citation type="submission" date="2020-08" db="EMBL/GenBank/DDBJ databases">
        <title>Plant Genome Project.</title>
        <authorList>
            <person name="Zhang R.-G."/>
        </authorList>
    </citation>
    <scope>NUCLEOTIDE SEQUENCE</scope>
    <source>
        <strain evidence="8">Huo1</strain>
        <tissue evidence="8">Leaf</tissue>
    </source>
</reference>
<evidence type="ECO:0000256" key="4">
    <source>
        <dbReference type="ARBA" id="ARBA00023163"/>
    </source>
</evidence>
<evidence type="ECO:0000313" key="8">
    <source>
        <dbReference type="EMBL" id="KAG6419381.1"/>
    </source>
</evidence>
<feature type="compositionally biased region" description="Polar residues" evidence="6">
    <location>
        <begin position="23"/>
        <end position="35"/>
    </location>
</feature>
<comment type="subcellular location">
    <subcellularLocation>
        <location evidence="5">Nucleus</location>
    </subcellularLocation>
</comment>